<keyword evidence="3" id="KW-1185">Reference proteome</keyword>
<evidence type="ECO:0000313" key="3">
    <source>
        <dbReference type="Proteomes" id="UP000027265"/>
    </source>
</evidence>
<organism evidence="2 3">
    <name type="scientific">Jaapia argillacea MUCL 33604</name>
    <dbReference type="NCBI Taxonomy" id="933084"/>
    <lineage>
        <taxon>Eukaryota</taxon>
        <taxon>Fungi</taxon>
        <taxon>Dikarya</taxon>
        <taxon>Basidiomycota</taxon>
        <taxon>Agaricomycotina</taxon>
        <taxon>Agaricomycetes</taxon>
        <taxon>Agaricomycetidae</taxon>
        <taxon>Jaapiales</taxon>
        <taxon>Jaapiaceae</taxon>
        <taxon>Jaapia</taxon>
    </lineage>
</organism>
<feature type="transmembrane region" description="Helical" evidence="1">
    <location>
        <begin position="129"/>
        <end position="162"/>
    </location>
</feature>
<protein>
    <submittedName>
        <fullName evidence="2">Uncharacterized protein</fullName>
    </submittedName>
</protein>
<dbReference type="InParanoid" id="A0A067QC40"/>
<dbReference type="Proteomes" id="UP000027265">
    <property type="component" value="Unassembled WGS sequence"/>
</dbReference>
<feature type="transmembrane region" description="Helical" evidence="1">
    <location>
        <begin position="183"/>
        <end position="206"/>
    </location>
</feature>
<feature type="transmembrane region" description="Helical" evidence="1">
    <location>
        <begin position="86"/>
        <end position="109"/>
    </location>
</feature>
<dbReference type="EMBL" id="KL197713">
    <property type="protein sequence ID" value="KDQ61062.1"/>
    <property type="molecule type" value="Genomic_DNA"/>
</dbReference>
<proteinExistence type="predicted"/>
<evidence type="ECO:0000313" key="2">
    <source>
        <dbReference type="EMBL" id="KDQ61062.1"/>
    </source>
</evidence>
<gene>
    <name evidence="2" type="ORF">JAAARDRAFT_32057</name>
</gene>
<keyword evidence="1" id="KW-0812">Transmembrane</keyword>
<keyword evidence="1" id="KW-0472">Membrane</keyword>
<feature type="transmembrane region" description="Helical" evidence="1">
    <location>
        <begin position="212"/>
        <end position="233"/>
    </location>
</feature>
<keyword evidence="1" id="KW-1133">Transmembrane helix</keyword>
<dbReference type="HOGENOM" id="CLU_044614_2_1_1"/>
<sequence>MFTISTAQITLNFTQVLLTPVITSASTCRGLLCTSCPGSASSAWIQEIKVTNPLRTVCQALIVTNQLLADGILVYRCYLIWRPKTLIVTLPLLLMLATAVCGFTLSSVYDHLYLTGLRNDTSPTRGWYFLGKLHIVMAASYLTISLATNVLVTTLIASRIWWLNREFEQSLGQRNGRMYRSAIAIIIESGAVYSLSLVILLVLYTAHVADNIMEMIGSAFSQLAGIISTLIILRAGLGMSAKQSTLNMSNVFVALAPSPHAADLTRDSDLPQDLETGPAGLRPVFLKSGCRVSSSSAASTTDVDTVHPSE</sequence>
<name>A0A067QC40_9AGAM</name>
<dbReference type="AlphaFoldDB" id="A0A067QC40"/>
<reference evidence="3" key="1">
    <citation type="journal article" date="2014" name="Proc. Natl. Acad. Sci. U.S.A.">
        <title>Extensive sampling of basidiomycete genomes demonstrates inadequacy of the white-rot/brown-rot paradigm for wood decay fungi.</title>
        <authorList>
            <person name="Riley R."/>
            <person name="Salamov A.A."/>
            <person name="Brown D.W."/>
            <person name="Nagy L.G."/>
            <person name="Floudas D."/>
            <person name="Held B.W."/>
            <person name="Levasseur A."/>
            <person name="Lombard V."/>
            <person name="Morin E."/>
            <person name="Otillar R."/>
            <person name="Lindquist E.A."/>
            <person name="Sun H."/>
            <person name="LaButti K.M."/>
            <person name="Schmutz J."/>
            <person name="Jabbour D."/>
            <person name="Luo H."/>
            <person name="Baker S.E."/>
            <person name="Pisabarro A.G."/>
            <person name="Walton J.D."/>
            <person name="Blanchette R.A."/>
            <person name="Henrissat B."/>
            <person name="Martin F."/>
            <person name="Cullen D."/>
            <person name="Hibbett D.S."/>
            <person name="Grigoriev I.V."/>
        </authorList>
    </citation>
    <scope>NUCLEOTIDE SEQUENCE [LARGE SCALE GENOMIC DNA]</scope>
    <source>
        <strain evidence="3">MUCL 33604</strain>
    </source>
</reference>
<evidence type="ECO:0000256" key="1">
    <source>
        <dbReference type="SAM" id="Phobius"/>
    </source>
</evidence>
<dbReference type="OrthoDB" id="3226582at2759"/>
<accession>A0A067QC40</accession>